<dbReference type="EMBL" id="JAPWTJ010000208">
    <property type="protein sequence ID" value="KAJ8981044.1"/>
    <property type="molecule type" value="Genomic_DNA"/>
</dbReference>
<reference evidence="1" key="1">
    <citation type="journal article" date="2023" name="Insect Mol. Biol.">
        <title>Genome sequencing provides insights into the evolution of gene families encoding plant cell wall-degrading enzymes in longhorned beetles.</title>
        <authorList>
            <person name="Shin N.R."/>
            <person name="Okamura Y."/>
            <person name="Kirsch R."/>
            <person name="Pauchet Y."/>
        </authorList>
    </citation>
    <scope>NUCLEOTIDE SEQUENCE</scope>
    <source>
        <strain evidence="1">MMC_N1</strain>
    </source>
</reference>
<proteinExistence type="predicted"/>
<evidence type="ECO:0008006" key="3">
    <source>
        <dbReference type="Google" id="ProtNLM"/>
    </source>
</evidence>
<name>A0ABQ9JT45_9CUCU</name>
<dbReference type="Gene3D" id="3.90.1600.10">
    <property type="entry name" value="Palm domain of DNA polymerase"/>
    <property type="match status" value="1"/>
</dbReference>
<dbReference type="Gene3D" id="3.40.960.10">
    <property type="entry name" value="VSR Endonuclease"/>
    <property type="match status" value="1"/>
</dbReference>
<dbReference type="InterPro" id="IPR023211">
    <property type="entry name" value="DNA_pol_palm_dom_sf"/>
</dbReference>
<protein>
    <recommendedName>
        <fullName evidence="3">DNA-directed DNA polymerase</fullName>
    </recommendedName>
</protein>
<dbReference type="PANTHER" id="PTHR33568:SF3">
    <property type="entry name" value="DNA-DIRECTED DNA POLYMERASE"/>
    <property type="match status" value="1"/>
</dbReference>
<evidence type="ECO:0000313" key="2">
    <source>
        <dbReference type="Proteomes" id="UP001162164"/>
    </source>
</evidence>
<dbReference type="Proteomes" id="UP001162164">
    <property type="component" value="Unassembled WGS sequence"/>
</dbReference>
<keyword evidence="2" id="KW-1185">Reference proteome</keyword>
<gene>
    <name evidence="1" type="ORF">NQ317_018016</name>
</gene>
<accession>A0ABQ9JT45</accession>
<comment type="caution">
    <text evidence="1">The sequence shown here is derived from an EMBL/GenBank/DDBJ whole genome shotgun (WGS) entry which is preliminary data.</text>
</comment>
<dbReference type="InterPro" id="IPR043502">
    <property type="entry name" value="DNA/RNA_pol_sf"/>
</dbReference>
<dbReference type="SUPFAM" id="SSF56672">
    <property type="entry name" value="DNA/RNA polymerases"/>
    <property type="match status" value="1"/>
</dbReference>
<sequence>MQRDLLDYCIYDVEILTAACLKFRQQLMDTVNVCPFTEACTIASACNKVYRLVSVGGKERQVNILHAAKQQEVNIQGVKVDGYCEETRQVFEFHGCYYHGCTICFQHRRDEPLHDEPTATLNSRYEGTVGKTERLRELEYEVIEMWKCQFRRQLKENEELRKFTESHPLVTLSPLNHRDAFYGGRTGNTFEYYNCPPGEKIKYVDYGKFPIGHPKVYVGEECPKDIAGVEGVVKCKILPPRDLYHPVLPVKMNNKLMFVLCRTCGEQTSQDDCNHTEEERRLTGTWVSDEILKAIDKEYEIKKVYEIWSYQMDRFDKNKKVGGLFTEMVNKFFKIKQQASGWPQHCTSLEQRHAYIENFFEMEDVKLEFADILNNPGLRSLAKLMLNSFFWGKLGQREAQAKTKIVNNLSEFFSILTNPAIRVNSVLPVNEDTLIVNWEYIEEACNPLATVNVVIASYVTTQTRLKLYSYLEQLGDRVLYYDTDSAIYISKPGEWDVPTGEFIGDMTDELESYGSGSYISEFVSGGLKNYAYKVFSTNKQQDEIVCKVKGISLNYSVSQLVNFETINLTDLCSSKRGRSTAEEGAAKPVYITSKNIRRTKEYEVVTKVESKIYKPNSTKRMFDNDHTSVPYGFKKIKKC</sequence>
<evidence type="ECO:0000313" key="1">
    <source>
        <dbReference type="EMBL" id="KAJ8981044.1"/>
    </source>
</evidence>
<organism evidence="1 2">
    <name type="scientific">Molorchus minor</name>
    <dbReference type="NCBI Taxonomy" id="1323400"/>
    <lineage>
        <taxon>Eukaryota</taxon>
        <taxon>Metazoa</taxon>
        <taxon>Ecdysozoa</taxon>
        <taxon>Arthropoda</taxon>
        <taxon>Hexapoda</taxon>
        <taxon>Insecta</taxon>
        <taxon>Pterygota</taxon>
        <taxon>Neoptera</taxon>
        <taxon>Endopterygota</taxon>
        <taxon>Coleoptera</taxon>
        <taxon>Polyphaga</taxon>
        <taxon>Cucujiformia</taxon>
        <taxon>Chrysomeloidea</taxon>
        <taxon>Cerambycidae</taxon>
        <taxon>Lamiinae</taxon>
        <taxon>Monochamini</taxon>
        <taxon>Molorchus</taxon>
    </lineage>
</organism>
<dbReference type="PANTHER" id="PTHR33568">
    <property type="entry name" value="DNA POLYMERASE"/>
    <property type="match status" value="1"/>
</dbReference>